<accession>A0A075G924</accession>
<dbReference type="InterPro" id="IPR011057">
    <property type="entry name" value="Mss4-like_sf"/>
</dbReference>
<comment type="catalytic activity">
    <reaction evidence="3">
        <text>L-methionyl-[protein] + [thioredoxin]-disulfide + H2O = L-methionyl-(R)-S-oxide-[protein] + [thioredoxin]-dithiol</text>
        <dbReference type="Rhea" id="RHEA:24164"/>
        <dbReference type="Rhea" id="RHEA-COMP:10698"/>
        <dbReference type="Rhea" id="RHEA-COMP:10700"/>
        <dbReference type="Rhea" id="RHEA-COMP:12313"/>
        <dbReference type="Rhea" id="RHEA-COMP:12314"/>
        <dbReference type="ChEBI" id="CHEBI:15377"/>
        <dbReference type="ChEBI" id="CHEBI:16044"/>
        <dbReference type="ChEBI" id="CHEBI:29950"/>
        <dbReference type="ChEBI" id="CHEBI:45764"/>
        <dbReference type="ChEBI" id="CHEBI:50058"/>
        <dbReference type="EC" id="1.8.4.12"/>
    </reaction>
</comment>
<dbReference type="SUPFAM" id="SSF51316">
    <property type="entry name" value="Mss4-like"/>
    <property type="match status" value="1"/>
</dbReference>
<evidence type="ECO:0000256" key="2">
    <source>
        <dbReference type="ARBA" id="ARBA00023002"/>
    </source>
</evidence>
<dbReference type="EC" id="1.8.4.12" evidence="1"/>
<gene>
    <name evidence="5" type="primary">msrAB</name>
</gene>
<evidence type="ECO:0000259" key="4">
    <source>
        <dbReference type="PROSITE" id="PS51790"/>
    </source>
</evidence>
<feature type="domain" description="MsrB" evidence="4">
    <location>
        <begin position="1"/>
        <end position="42"/>
    </location>
</feature>
<dbReference type="AlphaFoldDB" id="A0A075G924"/>
<dbReference type="Gene3D" id="2.170.150.20">
    <property type="entry name" value="Peptide methionine sulfoxide reductase"/>
    <property type="match status" value="1"/>
</dbReference>
<dbReference type="PANTHER" id="PTHR10173:SF52">
    <property type="entry name" value="METHIONINE-R-SULFOXIDE REDUCTASE B1"/>
    <property type="match status" value="1"/>
</dbReference>
<dbReference type="Pfam" id="PF01641">
    <property type="entry name" value="SelR"/>
    <property type="match status" value="1"/>
</dbReference>
<dbReference type="InterPro" id="IPR002579">
    <property type="entry name" value="Met_Sox_Rdtase_MsrB_dom"/>
</dbReference>
<reference evidence="5" key="1">
    <citation type="journal article" date="2014" name="Genome Biol. Evol.">
        <title>Pangenome evidence for extensive interdomain horizontal transfer affecting lineage core and shell genes in uncultured planktonic thaumarchaeota and euryarchaeota.</title>
        <authorList>
            <person name="Deschamps P."/>
            <person name="Zivanovic Y."/>
            <person name="Moreira D."/>
            <person name="Rodriguez-Valera F."/>
            <person name="Lopez-Garcia P."/>
        </authorList>
    </citation>
    <scope>NUCLEOTIDE SEQUENCE</scope>
</reference>
<dbReference type="PROSITE" id="PS51790">
    <property type="entry name" value="MSRB"/>
    <property type="match status" value="1"/>
</dbReference>
<dbReference type="InterPro" id="IPR028427">
    <property type="entry name" value="Met_Sox_Rdtase_MsrB"/>
</dbReference>
<dbReference type="PANTHER" id="PTHR10173">
    <property type="entry name" value="METHIONINE SULFOXIDE REDUCTASE"/>
    <property type="match status" value="1"/>
</dbReference>
<name>A0A075G924_9ARCH</name>
<dbReference type="GO" id="GO:0033743">
    <property type="term" value="F:peptide-methionine (R)-S-oxide reductase activity"/>
    <property type="evidence" value="ECO:0007669"/>
    <property type="project" value="UniProtKB-EC"/>
</dbReference>
<dbReference type="GO" id="GO:0030091">
    <property type="term" value="P:protein repair"/>
    <property type="evidence" value="ECO:0007669"/>
    <property type="project" value="InterPro"/>
</dbReference>
<evidence type="ECO:0000256" key="1">
    <source>
        <dbReference type="ARBA" id="ARBA00012499"/>
    </source>
</evidence>
<keyword evidence="2 5" id="KW-0560">Oxidoreductase</keyword>
<organism evidence="5">
    <name type="scientific">uncultured marine thaumarchaeote KM3_11_F08</name>
    <dbReference type="NCBI Taxonomy" id="1455992"/>
    <lineage>
        <taxon>Archaea</taxon>
        <taxon>Nitrososphaerota</taxon>
        <taxon>environmental samples</taxon>
    </lineage>
</organism>
<protein>
    <recommendedName>
        <fullName evidence="1">peptide-methionine (R)-S-oxide reductase</fullName>
        <ecNumber evidence="1">1.8.4.12</ecNumber>
    </recommendedName>
</protein>
<evidence type="ECO:0000313" key="5">
    <source>
        <dbReference type="EMBL" id="AIE99854.1"/>
    </source>
</evidence>
<proteinExistence type="predicted"/>
<dbReference type="GO" id="GO:0005737">
    <property type="term" value="C:cytoplasm"/>
    <property type="evidence" value="ECO:0007669"/>
    <property type="project" value="TreeGrafter"/>
</dbReference>
<dbReference type="EMBL" id="KF900574">
    <property type="protein sequence ID" value="AIE99854.1"/>
    <property type="molecule type" value="Genomic_DNA"/>
</dbReference>
<dbReference type="GO" id="GO:0006979">
    <property type="term" value="P:response to oxidative stress"/>
    <property type="evidence" value="ECO:0007669"/>
    <property type="project" value="InterPro"/>
</dbReference>
<sequence length="43" mass="4809">MKRVEVNCKNCGSHLGHVFDDGPNPTNMRYCINSVSLDLDKSN</sequence>
<evidence type="ECO:0000256" key="3">
    <source>
        <dbReference type="ARBA" id="ARBA00048488"/>
    </source>
</evidence>